<dbReference type="PANTHER" id="PTHR21324:SF2">
    <property type="entry name" value="EG:22E5.9 PROTEIN"/>
    <property type="match status" value="1"/>
</dbReference>
<dbReference type="GO" id="GO:0012505">
    <property type="term" value="C:endomembrane system"/>
    <property type="evidence" value="ECO:0007669"/>
    <property type="project" value="UniProtKB-SubCell"/>
</dbReference>
<protein>
    <recommendedName>
        <fullName evidence="7">CWH43-like N-terminal domain-containing protein</fullName>
    </recommendedName>
</protein>
<feature type="transmembrane region" description="Helical" evidence="6">
    <location>
        <begin position="61"/>
        <end position="81"/>
    </location>
</feature>
<proteinExistence type="inferred from homology"/>
<sequence>MSNKHCSSSRYLFLLPLITCLAFPITFVISYGYSIANKNVNSTGDFPYISETGTKPPESCVFGQLLNIAAVISGLTIYVRYRQTHQAFKHLIPSSSKNNYRWNTAALVVGMCASLGVSMVGNFQMDNLLIAHYIGAGLAFVLGTVYSWMQVYLSYSLLVYMCSRAMFYFRIVCSFITTLFLIGTLVGAQLYQNNNKQVLSYRLLSTISEWIMALGLAVLFATFASEFKATKVEKPRISIIQEKLSSR</sequence>
<dbReference type="InterPro" id="IPR019402">
    <property type="entry name" value="CWH43_N"/>
</dbReference>
<dbReference type="OrthoDB" id="191706at2759"/>
<keyword evidence="5 6" id="KW-0472">Membrane</keyword>
<name>A0A7J7IYN5_BUGNE</name>
<feature type="transmembrane region" description="Helical" evidence="6">
    <location>
        <begin position="210"/>
        <end position="227"/>
    </location>
</feature>
<comment type="similarity">
    <text evidence="2">Belongs to the DRAM/TMEM150 family.</text>
</comment>
<keyword evidence="9" id="KW-1185">Reference proteome</keyword>
<evidence type="ECO:0000256" key="2">
    <source>
        <dbReference type="ARBA" id="ARBA00006565"/>
    </source>
</evidence>
<accession>A0A7J7IYN5</accession>
<keyword evidence="4 6" id="KW-1133">Transmembrane helix</keyword>
<feature type="transmembrane region" description="Helical" evidence="6">
    <location>
        <begin position="102"/>
        <end position="124"/>
    </location>
</feature>
<dbReference type="AlphaFoldDB" id="A0A7J7IYN5"/>
<evidence type="ECO:0000256" key="4">
    <source>
        <dbReference type="ARBA" id="ARBA00022989"/>
    </source>
</evidence>
<evidence type="ECO:0000256" key="3">
    <source>
        <dbReference type="ARBA" id="ARBA00022692"/>
    </source>
</evidence>
<dbReference type="Proteomes" id="UP000593567">
    <property type="component" value="Unassembled WGS sequence"/>
</dbReference>
<gene>
    <name evidence="8" type="ORF">EB796_023189</name>
</gene>
<dbReference type="Pfam" id="PF10277">
    <property type="entry name" value="Frag1"/>
    <property type="match status" value="1"/>
</dbReference>
<feature type="domain" description="CWH43-like N-terminal" evidence="7">
    <location>
        <begin position="12"/>
        <end position="229"/>
    </location>
</feature>
<organism evidence="8 9">
    <name type="scientific">Bugula neritina</name>
    <name type="common">Brown bryozoan</name>
    <name type="synonym">Sertularia neritina</name>
    <dbReference type="NCBI Taxonomy" id="10212"/>
    <lineage>
        <taxon>Eukaryota</taxon>
        <taxon>Metazoa</taxon>
        <taxon>Spiralia</taxon>
        <taxon>Lophotrochozoa</taxon>
        <taxon>Bryozoa</taxon>
        <taxon>Gymnolaemata</taxon>
        <taxon>Cheilostomatida</taxon>
        <taxon>Flustrina</taxon>
        <taxon>Buguloidea</taxon>
        <taxon>Bugulidae</taxon>
        <taxon>Bugula</taxon>
    </lineage>
</organism>
<evidence type="ECO:0000259" key="7">
    <source>
        <dbReference type="Pfam" id="PF10277"/>
    </source>
</evidence>
<feature type="transmembrane region" description="Helical" evidence="6">
    <location>
        <begin position="130"/>
        <end position="155"/>
    </location>
</feature>
<evidence type="ECO:0000256" key="6">
    <source>
        <dbReference type="SAM" id="Phobius"/>
    </source>
</evidence>
<evidence type="ECO:0000313" key="9">
    <source>
        <dbReference type="Proteomes" id="UP000593567"/>
    </source>
</evidence>
<dbReference type="InterPro" id="IPR050911">
    <property type="entry name" value="DRAM/TMEM150_Autophagy_Mod"/>
</dbReference>
<comment type="subcellular location">
    <subcellularLocation>
        <location evidence="1">Endomembrane system</location>
        <topology evidence="1">Multi-pass membrane protein</topology>
    </subcellularLocation>
</comment>
<evidence type="ECO:0000256" key="5">
    <source>
        <dbReference type="ARBA" id="ARBA00023136"/>
    </source>
</evidence>
<dbReference type="PANTHER" id="PTHR21324">
    <property type="entry name" value="FASTING-INDUCIBLE INTEGRAL MEMBRANE PROTEIN TM6P1-RELATED"/>
    <property type="match status" value="1"/>
</dbReference>
<feature type="transmembrane region" description="Helical" evidence="6">
    <location>
        <begin position="12"/>
        <end position="33"/>
    </location>
</feature>
<keyword evidence="3 6" id="KW-0812">Transmembrane</keyword>
<comment type="caution">
    <text evidence="8">The sequence shown here is derived from an EMBL/GenBank/DDBJ whole genome shotgun (WGS) entry which is preliminary data.</text>
</comment>
<feature type="transmembrane region" description="Helical" evidence="6">
    <location>
        <begin position="167"/>
        <end position="190"/>
    </location>
</feature>
<evidence type="ECO:0000313" key="8">
    <source>
        <dbReference type="EMBL" id="KAF6018514.1"/>
    </source>
</evidence>
<reference evidence="8" key="1">
    <citation type="submission" date="2020-06" db="EMBL/GenBank/DDBJ databases">
        <title>Draft genome of Bugula neritina, a colonial animal packing powerful symbionts and potential medicines.</title>
        <authorList>
            <person name="Rayko M."/>
        </authorList>
    </citation>
    <scope>NUCLEOTIDE SEQUENCE [LARGE SCALE GENOMIC DNA]</scope>
    <source>
        <strain evidence="8">Kwan_BN1</strain>
    </source>
</reference>
<evidence type="ECO:0000256" key="1">
    <source>
        <dbReference type="ARBA" id="ARBA00004127"/>
    </source>
</evidence>
<dbReference type="EMBL" id="VXIV02003300">
    <property type="protein sequence ID" value="KAF6018514.1"/>
    <property type="molecule type" value="Genomic_DNA"/>
</dbReference>